<gene>
    <name evidence="1" type="ORF">ANASTE_00231</name>
</gene>
<dbReference type="Gene3D" id="2.60.40.1080">
    <property type="match status" value="1"/>
</dbReference>
<dbReference type="HOGENOM" id="CLU_2766833_0_0_9"/>
<dbReference type="RefSeq" id="WP_007049685.1">
    <property type="nucleotide sequence ID" value="NZ_DS560018.1"/>
</dbReference>
<organism evidence="1 2">
    <name type="scientific">Anaerofustis stercorihominis DSM 17244</name>
    <dbReference type="NCBI Taxonomy" id="445971"/>
    <lineage>
        <taxon>Bacteria</taxon>
        <taxon>Bacillati</taxon>
        <taxon>Bacillota</taxon>
        <taxon>Clostridia</taxon>
        <taxon>Eubacteriales</taxon>
        <taxon>Eubacteriaceae</taxon>
        <taxon>Anaerofustis</taxon>
    </lineage>
</organism>
<accession>B1C691</accession>
<name>B1C691_9FIRM</name>
<reference evidence="1" key="2">
    <citation type="submission" date="2013-08" db="EMBL/GenBank/DDBJ databases">
        <title>Draft genome sequence of Anaerofustis stercorihominis (DSM 17244).</title>
        <authorList>
            <person name="Sudarsanam P."/>
            <person name="Ley R."/>
            <person name="Guruge J."/>
            <person name="Turnbaugh P.J."/>
            <person name="Mahowald M."/>
            <person name="Liep D."/>
            <person name="Gordon J."/>
        </authorList>
    </citation>
    <scope>NUCLEOTIDE SEQUENCE</scope>
    <source>
        <strain evidence="1">DSM 17244</strain>
    </source>
</reference>
<protein>
    <submittedName>
        <fullName evidence="1">Uncharacterized protein</fullName>
    </submittedName>
</protein>
<dbReference type="GeneID" id="98000054"/>
<dbReference type="EMBL" id="ABIL02000004">
    <property type="protein sequence ID" value="EDS73376.1"/>
    <property type="molecule type" value="Genomic_DNA"/>
</dbReference>
<comment type="caution">
    <text evidence="1">The sequence shown here is derived from an EMBL/GenBank/DDBJ whole genome shotgun (WGS) entry which is preliminary data.</text>
</comment>
<dbReference type="AlphaFoldDB" id="B1C691"/>
<reference evidence="1" key="1">
    <citation type="submission" date="2008-01" db="EMBL/GenBank/DDBJ databases">
        <authorList>
            <person name="Fulton L."/>
            <person name="Clifton S."/>
            <person name="Fulton B."/>
            <person name="Xu J."/>
            <person name="Minx P."/>
            <person name="Pepin K.H."/>
            <person name="Johnson M."/>
            <person name="Thiruvilangam P."/>
            <person name="Bhonagiri V."/>
            <person name="Nash W.E."/>
            <person name="Mardis E.R."/>
            <person name="Wilson R.K."/>
        </authorList>
    </citation>
    <scope>NUCLEOTIDE SEQUENCE [LARGE SCALE GENOMIC DNA]</scope>
    <source>
        <strain evidence="1">DSM 17244</strain>
    </source>
</reference>
<dbReference type="SUPFAM" id="SSF49373">
    <property type="entry name" value="Invasin/intimin cell-adhesion fragments"/>
    <property type="match status" value="1"/>
</dbReference>
<evidence type="ECO:0000313" key="2">
    <source>
        <dbReference type="Proteomes" id="UP000005178"/>
    </source>
</evidence>
<keyword evidence="2" id="KW-1185">Reference proteome</keyword>
<dbReference type="InterPro" id="IPR008964">
    <property type="entry name" value="Invasin/intimin_cell_adhesion"/>
</dbReference>
<sequence length="69" mass="8016">MDNLDVTIKKVKIVLKVGDKISILDKLKIKCNEKVKYNIIDPKIISVDNNYIVTALKKGRTYIEMFFIE</sequence>
<dbReference type="STRING" id="445971.ANASTE_00231"/>
<proteinExistence type="predicted"/>
<dbReference type="Proteomes" id="UP000005178">
    <property type="component" value="Unassembled WGS sequence"/>
</dbReference>
<evidence type="ECO:0000313" key="1">
    <source>
        <dbReference type="EMBL" id="EDS73376.1"/>
    </source>
</evidence>